<feature type="transmembrane region" description="Helical" evidence="7">
    <location>
        <begin position="409"/>
        <end position="434"/>
    </location>
</feature>
<evidence type="ECO:0000256" key="2">
    <source>
        <dbReference type="ARBA" id="ARBA00022729"/>
    </source>
</evidence>
<dbReference type="AlphaFoldDB" id="A0A0G4IEP8"/>
<dbReference type="VEuPathDB" id="CryptoDB:Cvel_13764"/>
<dbReference type="Gene3D" id="2.60.120.740">
    <property type="match status" value="1"/>
</dbReference>
<dbReference type="SUPFAM" id="SSF57196">
    <property type="entry name" value="EGF/Laminin"/>
    <property type="match status" value="1"/>
</dbReference>
<accession>A0A0G4IEP8</accession>
<evidence type="ECO:0000256" key="3">
    <source>
        <dbReference type="ARBA" id="ARBA00022737"/>
    </source>
</evidence>
<evidence type="ECO:0000256" key="4">
    <source>
        <dbReference type="ARBA" id="ARBA00023157"/>
    </source>
</evidence>
<dbReference type="PANTHER" id="PTHR24034">
    <property type="entry name" value="EGF-LIKE DOMAIN-CONTAINING PROTEIN"/>
    <property type="match status" value="1"/>
</dbReference>
<keyword evidence="1 5" id="KW-0245">EGF-like domain</keyword>
<dbReference type="InterPro" id="IPR018097">
    <property type="entry name" value="EGF_Ca-bd_CS"/>
</dbReference>
<dbReference type="Pfam" id="PF00385">
    <property type="entry name" value="Chromo"/>
    <property type="match status" value="1"/>
</dbReference>
<feature type="disulfide bond" evidence="5">
    <location>
        <begin position="299"/>
        <end position="309"/>
    </location>
</feature>
<dbReference type="Pfam" id="PF07645">
    <property type="entry name" value="EGF_CA"/>
    <property type="match status" value="1"/>
</dbReference>
<dbReference type="PROSITE" id="PS50026">
    <property type="entry name" value="EGF_3"/>
    <property type="match status" value="1"/>
</dbReference>
<dbReference type="SMART" id="SM00179">
    <property type="entry name" value="EGF_CA"/>
    <property type="match status" value="1"/>
</dbReference>
<dbReference type="GO" id="GO:0005509">
    <property type="term" value="F:calcium ion binding"/>
    <property type="evidence" value="ECO:0007669"/>
    <property type="project" value="InterPro"/>
</dbReference>
<proteinExistence type="predicted"/>
<protein>
    <recommendedName>
        <fullName evidence="11">EGF-like domain-containing protein</fullName>
    </recommendedName>
</protein>
<keyword evidence="7" id="KW-0812">Transmembrane</keyword>
<evidence type="ECO:0000313" key="10">
    <source>
        <dbReference type="EMBL" id="CEM55706.1"/>
    </source>
</evidence>
<dbReference type="PROSITE" id="PS01187">
    <property type="entry name" value="EGF_CA"/>
    <property type="match status" value="1"/>
</dbReference>
<evidence type="ECO:0000259" key="8">
    <source>
        <dbReference type="PROSITE" id="PS50013"/>
    </source>
</evidence>
<dbReference type="InterPro" id="IPR043159">
    <property type="entry name" value="Lectin_gal-bd_sf"/>
</dbReference>
<evidence type="ECO:0000259" key="9">
    <source>
        <dbReference type="PROSITE" id="PS50026"/>
    </source>
</evidence>
<evidence type="ECO:0000256" key="5">
    <source>
        <dbReference type="PROSITE-ProRule" id="PRU00076"/>
    </source>
</evidence>
<evidence type="ECO:0000256" key="6">
    <source>
        <dbReference type="SAM" id="MobiDB-lite"/>
    </source>
</evidence>
<dbReference type="CDD" id="cd00054">
    <property type="entry name" value="EGF_CA"/>
    <property type="match status" value="1"/>
</dbReference>
<dbReference type="Gene3D" id="2.40.50.40">
    <property type="match status" value="1"/>
</dbReference>
<dbReference type="Gene3D" id="2.10.25.10">
    <property type="entry name" value="Laminin"/>
    <property type="match status" value="1"/>
</dbReference>
<feature type="compositionally biased region" description="Gly residues" evidence="6">
    <location>
        <begin position="467"/>
        <end position="480"/>
    </location>
</feature>
<dbReference type="SMART" id="SM00298">
    <property type="entry name" value="CHROMO"/>
    <property type="match status" value="1"/>
</dbReference>
<keyword evidence="7" id="KW-1133">Transmembrane helix</keyword>
<keyword evidence="3" id="KW-0677">Repeat</keyword>
<keyword evidence="4 5" id="KW-1015">Disulfide bond</keyword>
<dbReference type="PANTHER" id="PTHR24034:SF89">
    <property type="entry name" value="COMPLEMENT COMPONENT C1Q RECEPTOR"/>
    <property type="match status" value="1"/>
</dbReference>
<dbReference type="InterPro" id="IPR000953">
    <property type="entry name" value="Chromo/chromo_shadow_dom"/>
</dbReference>
<dbReference type="InterPro" id="IPR000742">
    <property type="entry name" value="EGF"/>
</dbReference>
<dbReference type="SMART" id="SM00181">
    <property type="entry name" value="EGF"/>
    <property type="match status" value="2"/>
</dbReference>
<comment type="caution">
    <text evidence="5">Lacks conserved residue(s) required for the propagation of feature annotation.</text>
</comment>
<name>A0A0G4IEP8_9ALVE</name>
<dbReference type="CDD" id="cd00024">
    <property type="entry name" value="CD_CSD"/>
    <property type="match status" value="1"/>
</dbReference>
<dbReference type="InterPro" id="IPR049883">
    <property type="entry name" value="NOTCH1_EGF-like"/>
</dbReference>
<evidence type="ECO:0000256" key="7">
    <source>
        <dbReference type="SAM" id="Phobius"/>
    </source>
</evidence>
<gene>
    <name evidence="10" type="ORF">Cvel_13764</name>
</gene>
<keyword evidence="7" id="KW-0472">Membrane</keyword>
<keyword evidence="2" id="KW-0732">Signal</keyword>
<dbReference type="InterPro" id="IPR023780">
    <property type="entry name" value="Chromo_domain"/>
</dbReference>
<dbReference type="PROSITE" id="PS50013">
    <property type="entry name" value="CHROMO_2"/>
    <property type="match status" value="1"/>
</dbReference>
<dbReference type="InterPro" id="IPR050751">
    <property type="entry name" value="ECM_structural_protein"/>
</dbReference>
<dbReference type="InterPro" id="IPR001881">
    <property type="entry name" value="EGF-like_Ca-bd_dom"/>
</dbReference>
<dbReference type="InterPro" id="IPR000152">
    <property type="entry name" value="EGF-type_Asp/Asn_hydroxyl_site"/>
</dbReference>
<dbReference type="FunFam" id="2.10.25.10:FF:000038">
    <property type="entry name" value="Fibrillin 2"/>
    <property type="match status" value="1"/>
</dbReference>
<reference evidence="10" key="1">
    <citation type="submission" date="2014-11" db="EMBL/GenBank/DDBJ databases">
        <authorList>
            <person name="Otto D Thomas"/>
            <person name="Naeem Raeece"/>
        </authorList>
    </citation>
    <scope>NUCLEOTIDE SEQUENCE</scope>
</reference>
<dbReference type="EMBL" id="CDMZ01005902">
    <property type="protein sequence ID" value="CEM55706.1"/>
    <property type="molecule type" value="Genomic_DNA"/>
</dbReference>
<feature type="domain" description="EGF-like" evidence="9">
    <location>
        <begin position="295"/>
        <end position="339"/>
    </location>
</feature>
<sequence length="570" mass="62025">MGTVKVLCFGGYDYVEFNFTLPMNFPPCEPGQCFIQWYAYSVEPRDYAACIDFVTDEEEVAWNREMEPLVFKPAKYYQDGAEHAFWNKDYNQYRGQSVLMNRFAIRWLLEEPTSRGSVTNTANNGKSALRNEIQVDEVVTQGILDKYAARLAEFSNESAGRPLRDVVKEGTFTATIQEGSTISFECEAGKGIRVKSAKYHNQADPDLCSYDARDFVKGVHGCEGQSSCSIRVSSANIEWNPCVGYTKNLTVVYGCDRSIFAVETEPVNVDGDAMSLLGEGTCDGDALTVPRGVEDLDTCLAQCLADDSCRAVEYDEVAGQAYCTCPTGHTLSHNGKDCNDVNECFSGGNNCPQDCANTDGSFECVCYNGYSGSGMSCKGVPDVCESYGVASKADIYNPTAARMDDTYPLGFWITTGLLGLFVAMVFGFTIFFAVGPIQQMCKAAANKKPKPNASEVARLQQAAQGGAAAGAGGGGGTGGDGPPPAQPPADGTGRPGPKVVLASPPSEEYEVEAIRGWEWRGPPRRRKRWFRIKWKGWPEADNTDEPEENLTGSLRILAAFLQVHNDCPDT</sequence>
<evidence type="ECO:0008006" key="11">
    <source>
        <dbReference type="Google" id="ProtNLM"/>
    </source>
</evidence>
<dbReference type="InterPro" id="IPR016197">
    <property type="entry name" value="Chromo-like_dom_sf"/>
</dbReference>
<feature type="region of interest" description="Disordered" evidence="6">
    <location>
        <begin position="452"/>
        <end position="504"/>
    </location>
</feature>
<dbReference type="PROSITE" id="PS00010">
    <property type="entry name" value="ASX_HYDROXYL"/>
    <property type="match status" value="1"/>
</dbReference>
<organism evidence="10">
    <name type="scientific">Chromera velia CCMP2878</name>
    <dbReference type="NCBI Taxonomy" id="1169474"/>
    <lineage>
        <taxon>Eukaryota</taxon>
        <taxon>Sar</taxon>
        <taxon>Alveolata</taxon>
        <taxon>Colpodellida</taxon>
        <taxon>Chromeraceae</taxon>
        <taxon>Chromera</taxon>
    </lineage>
</organism>
<evidence type="ECO:0000256" key="1">
    <source>
        <dbReference type="ARBA" id="ARBA00022536"/>
    </source>
</evidence>
<dbReference type="PROSITE" id="PS01186">
    <property type="entry name" value="EGF_2"/>
    <property type="match status" value="1"/>
</dbReference>
<dbReference type="SUPFAM" id="SSF54160">
    <property type="entry name" value="Chromo domain-like"/>
    <property type="match status" value="1"/>
</dbReference>
<feature type="domain" description="Chromo" evidence="8">
    <location>
        <begin position="509"/>
        <end position="570"/>
    </location>
</feature>